<organism evidence="4 5">
    <name type="scientific">Hippocampus comes</name>
    <name type="common">Tiger tail seahorse</name>
    <dbReference type="NCBI Taxonomy" id="109280"/>
    <lineage>
        <taxon>Eukaryota</taxon>
        <taxon>Metazoa</taxon>
        <taxon>Chordata</taxon>
        <taxon>Craniata</taxon>
        <taxon>Vertebrata</taxon>
        <taxon>Euteleostomi</taxon>
        <taxon>Actinopterygii</taxon>
        <taxon>Neopterygii</taxon>
        <taxon>Teleostei</taxon>
        <taxon>Neoteleostei</taxon>
        <taxon>Acanthomorphata</taxon>
        <taxon>Syngnathiaria</taxon>
        <taxon>Syngnathiformes</taxon>
        <taxon>Syngnathoidei</taxon>
        <taxon>Syngnathidae</taxon>
        <taxon>Hippocampus</taxon>
    </lineage>
</organism>
<dbReference type="SUPFAM" id="SSF50729">
    <property type="entry name" value="PH domain-like"/>
    <property type="match status" value="1"/>
</dbReference>
<keyword evidence="5" id="KW-1185">Reference proteome</keyword>
<dbReference type="Proteomes" id="UP000264820">
    <property type="component" value="Unplaced"/>
</dbReference>
<protein>
    <submittedName>
        <fullName evidence="4">Homer scaffold protein 2</fullName>
    </submittedName>
</protein>
<evidence type="ECO:0000313" key="5">
    <source>
        <dbReference type="Proteomes" id="UP000264820"/>
    </source>
</evidence>
<dbReference type="SMART" id="SM00461">
    <property type="entry name" value="WH1"/>
    <property type="match status" value="1"/>
</dbReference>
<dbReference type="Ensembl" id="ENSHCOT00000025134.1">
    <property type="protein sequence ID" value="ENSHCOP00000016902.1"/>
    <property type="gene ID" value="ENSHCOG00000020729.1"/>
</dbReference>
<name>A0A3Q2YTJ7_HIPCM</name>
<dbReference type="GO" id="GO:0035256">
    <property type="term" value="F:G protein-coupled glutamate receptor binding"/>
    <property type="evidence" value="ECO:0007669"/>
    <property type="project" value="InterPro"/>
</dbReference>
<evidence type="ECO:0000256" key="2">
    <source>
        <dbReference type="SAM" id="MobiDB-lite"/>
    </source>
</evidence>
<dbReference type="PANTHER" id="PTHR10918">
    <property type="entry name" value="HOMER"/>
    <property type="match status" value="1"/>
</dbReference>
<evidence type="ECO:0000313" key="4">
    <source>
        <dbReference type="Ensembl" id="ENSHCOP00000016902.1"/>
    </source>
</evidence>
<accession>A0A3Q2YTJ7</accession>
<dbReference type="Gene3D" id="1.20.5.1700">
    <property type="match status" value="1"/>
</dbReference>
<feature type="compositionally biased region" description="Polar residues" evidence="2">
    <location>
        <begin position="85"/>
        <end position="105"/>
    </location>
</feature>
<dbReference type="AlphaFoldDB" id="A0A3Q2YTJ7"/>
<dbReference type="GeneTree" id="ENSGT00940000157324"/>
<proteinExistence type="predicted"/>
<feature type="region of interest" description="Disordered" evidence="2">
    <location>
        <begin position="73"/>
        <end position="109"/>
    </location>
</feature>
<evidence type="ECO:0000259" key="3">
    <source>
        <dbReference type="SMART" id="SM00461"/>
    </source>
</evidence>
<dbReference type="Gene3D" id="2.30.29.30">
    <property type="entry name" value="Pleckstrin-homology domain (PH domain)/Phosphotyrosine-binding domain (PTB)"/>
    <property type="match status" value="1"/>
</dbReference>
<feature type="coiled-coil region" evidence="1">
    <location>
        <begin position="125"/>
        <end position="270"/>
    </location>
</feature>
<keyword evidence="1" id="KW-0175">Coiled coil</keyword>
<sequence>MGYLTRQPIYTTRAHVFQIDPNTKKNWVPASKQAVTVSYFYDSTRNSYRIISVDGSKFAEKFQEVKEAAKMARDKSQEKAEVLGNHTQESGRETPSTNQASSMNGTDDEKIFHVGPEAVLLKNENDLLKNVVEQSNTNAKKWETELQTLRENNARLVDALQESSANVESWKKQLSACKEESDTLRQKIADLEIQCHEASQEKQRNVQMSVRVQELEAELHDRKQELENLRKQAEIIPQLMAECESITSKLQTAETKNRELEGKIDVLHMDVDDSRQKQGNVKGELKKLMDILDIKLDELHEFRRGLSRLGVDN</sequence>
<feature type="domain" description="WH1" evidence="3">
    <location>
        <begin position="4"/>
        <end position="91"/>
    </location>
</feature>
<evidence type="ECO:0000256" key="1">
    <source>
        <dbReference type="SAM" id="Coils"/>
    </source>
</evidence>
<reference evidence="4" key="2">
    <citation type="submission" date="2025-09" db="UniProtKB">
        <authorList>
            <consortium name="Ensembl"/>
        </authorList>
    </citation>
    <scope>IDENTIFICATION</scope>
</reference>
<reference evidence="4" key="1">
    <citation type="submission" date="2025-08" db="UniProtKB">
        <authorList>
            <consortium name="Ensembl"/>
        </authorList>
    </citation>
    <scope>IDENTIFICATION</scope>
</reference>
<dbReference type="InterPro" id="IPR011993">
    <property type="entry name" value="PH-like_dom_sf"/>
</dbReference>
<dbReference type="InterPro" id="IPR000697">
    <property type="entry name" value="WH1/EVH1_dom"/>
</dbReference>
<dbReference type="Pfam" id="PF00568">
    <property type="entry name" value="WH1"/>
    <property type="match status" value="1"/>
</dbReference>
<dbReference type="InterPro" id="IPR045027">
    <property type="entry name" value="Homer"/>
</dbReference>